<evidence type="ECO:0000313" key="2">
    <source>
        <dbReference type="EMBL" id="KAF7130461.1"/>
    </source>
</evidence>
<dbReference type="OrthoDB" id="1790136at2759"/>
<proteinExistence type="predicted"/>
<sequence>MGRGEEEESHKNSFGHLFFFIGSSTANEVGDLERCEDSGASTVVKITNKDDARIVPPLVVLYPVSCDTAPVVQGRGSNQQELPPVALRRSTRFRESPRIPLEGDFIGPHQSLNQVVGDSTSPMPARGETRKKLREKIKMLKASRS</sequence>
<comment type="caution">
    <text evidence="2">The sequence shown here is derived from an EMBL/GenBank/DDBJ whole genome shotgun (WGS) entry which is preliminary data.</text>
</comment>
<feature type="compositionally biased region" description="Polar residues" evidence="1">
    <location>
        <begin position="110"/>
        <end position="122"/>
    </location>
</feature>
<dbReference type="AlphaFoldDB" id="A0A834GFT3"/>
<name>A0A834GFT3_RHOSS</name>
<dbReference type="EMBL" id="WJXA01000010">
    <property type="protein sequence ID" value="KAF7130461.1"/>
    <property type="molecule type" value="Genomic_DNA"/>
</dbReference>
<reference evidence="2" key="1">
    <citation type="submission" date="2019-11" db="EMBL/GenBank/DDBJ databases">
        <authorList>
            <person name="Liu Y."/>
            <person name="Hou J."/>
            <person name="Li T.-Q."/>
            <person name="Guan C.-H."/>
            <person name="Wu X."/>
            <person name="Wu H.-Z."/>
            <person name="Ling F."/>
            <person name="Zhang R."/>
            <person name="Shi X.-G."/>
            <person name="Ren J.-P."/>
            <person name="Chen E.-F."/>
            <person name="Sun J.-M."/>
        </authorList>
    </citation>
    <scope>NUCLEOTIDE SEQUENCE</scope>
    <source>
        <strain evidence="2">Adult_tree_wgs_1</strain>
        <tissue evidence="2">Leaves</tissue>
    </source>
</reference>
<keyword evidence="3" id="KW-1185">Reference proteome</keyword>
<protein>
    <submittedName>
        <fullName evidence="2">Uncharacterized protein</fullName>
    </submittedName>
</protein>
<evidence type="ECO:0000256" key="1">
    <source>
        <dbReference type="SAM" id="MobiDB-lite"/>
    </source>
</evidence>
<evidence type="ECO:0000313" key="3">
    <source>
        <dbReference type="Proteomes" id="UP000626092"/>
    </source>
</evidence>
<accession>A0A834GFT3</accession>
<feature type="compositionally biased region" description="Basic residues" evidence="1">
    <location>
        <begin position="129"/>
        <end position="145"/>
    </location>
</feature>
<gene>
    <name evidence="2" type="ORF">RHSIM_Rhsim10G0006100</name>
</gene>
<organism evidence="2 3">
    <name type="scientific">Rhododendron simsii</name>
    <name type="common">Sims's rhododendron</name>
    <dbReference type="NCBI Taxonomy" id="118357"/>
    <lineage>
        <taxon>Eukaryota</taxon>
        <taxon>Viridiplantae</taxon>
        <taxon>Streptophyta</taxon>
        <taxon>Embryophyta</taxon>
        <taxon>Tracheophyta</taxon>
        <taxon>Spermatophyta</taxon>
        <taxon>Magnoliopsida</taxon>
        <taxon>eudicotyledons</taxon>
        <taxon>Gunneridae</taxon>
        <taxon>Pentapetalae</taxon>
        <taxon>asterids</taxon>
        <taxon>Ericales</taxon>
        <taxon>Ericaceae</taxon>
        <taxon>Ericoideae</taxon>
        <taxon>Rhodoreae</taxon>
        <taxon>Rhododendron</taxon>
    </lineage>
</organism>
<dbReference type="Proteomes" id="UP000626092">
    <property type="component" value="Unassembled WGS sequence"/>
</dbReference>
<feature type="region of interest" description="Disordered" evidence="1">
    <location>
        <begin position="99"/>
        <end position="145"/>
    </location>
</feature>